<feature type="domain" description="PAS" evidence="3">
    <location>
        <begin position="163"/>
        <end position="233"/>
    </location>
</feature>
<protein>
    <submittedName>
        <fullName evidence="6">RsbR, positive regulator of sigma-B</fullName>
    </submittedName>
</protein>
<sequence length="429" mass="46937">MEDEVQNAEALIAQLRAENEALRKQLQRAEARPAQHVDRQKFMGLSILKPAEIRYDAEGILTAWSPEAERLLGWKSEDVVGRPFWEVLTPPEIPPEIVQLTLRFTLTGQLVTARSLTLMADGRTIECTYTNTVLCDPRGEPLEVSVEVMDVSQDSPAATLQRSRAFLVALLTNSPSVIYVKDTAFRYLLANHHFLGLFGFDEAQLLGHDDHELFPPEIATAFRYADEIALAGGEPLQVEERAITLEGERTFLSSKFALRSSTGDLIGICGISTDITASKRAEAERLALQEQVIEAQRLALRELSTPLMPIAEGVLAMPLVGAIDSARANEILETLLEGVVREQARTAILDITGVRVVDTQIANALVTIARAVKLLGAEVLLTGMSPAVAQTLVTLDLDLKDLTTLGTLQSGITHALRGPRRSGAPQLRR</sequence>
<dbReference type="InterPro" id="IPR013656">
    <property type="entry name" value="PAS_4"/>
</dbReference>
<evidence type="ECO:0000256" key="1">
    <source>
        <dbReference type="ARBA" id="ARBA00022553"/>
    </source>
</evidence>
<evidence type="ECO:0000259" key="3">
    <source>
        <dbReference type="PROSITE" id="PS50112"/>
    </source>
</evidence>
<feature type="domain" description="PAC" evidence="4">
    <location>
        <begin position="236"/>
        <end position="287"/>
    </location>
</feature>
<dbReference type="CDD" id="cd00130">
    <property type="entry name" value="PAS"/>
    <property type="match status" value="2"/>
</dbReference>
<keyword evidence="1" id="KW-0597">Phosphoprotein</keyword>
<dbReference type="SMART" id="SM00091">
    <property type="entry name" value="PAS"/>
    <property type="match status" value="2"/>
</dbReference>
<dbReference type="PROSITE" id="PS50113">
    <property type="entry name" value="PAC"/>
    <property type="match status" value="1"/>
</dbReference>
<feature type="domain" description="PAS" evidence="3">
    <location>
        <begin position="56"/>
        <end position="109"/>
    </location>
</feature>
<dbReference type="EMBL" id="ASRX01000050">
    <property type="protein sequence ID" value="EYF03152.1"/>
    <property type="molecule type" value="Genomic_DNA"/>
</dbReference>
<dbReference type="STRING" id="1192034.CAP_6128"/>
<dbReference type="InterPro" id="IPR036513">
    <property type="entry name" value="STAS_dom_sf"/>
</dbReference>
<dbReference type="Pfam" id="PF01740">
    <property type="entry name" value="STAS"/>
    <property type="match status" value="1"/>
</dbReference>
<dbReference type="PROSITE" id="PS50801">
    <property type="entry name" value="STAS"/>
    <property type="match status" value="1"/>
</dbReference>
<dbReference type="SUPFAM" id="SSF52091">
    <property type="entry name" value="SpoIIaa-like"/>
    <property type="match status" value="1"/>
</dbReference>
<keyword evidence="2" id="KW-0175">Coiled coil</keyword>
<dbReference type="CDD" id="cd07041">
    <property type="entry name" value="STAS_RsbR_RsbS_like"/>
    <property type="match status" value="1"/>
</dbReference>
<dbReference type="PANTHER" id="PTHR33745">
    <property type="entry name" value="RSBT ANTAGONIST PROTEIN RSBS-RELATED"/>
    <property type="match status" value="1"/>
</dbReference>
<feature type="domain" description="STAS" evidence="5">
    <location>
        <begin position="304"/>
        <end position="415"/>
    </location>
</feature>
<gene>
    <name evidence="6" type="ORF">CAP_6128</name>
</gene>
<evidence type="ECO:0000256" key="2">
    <source>
        <dbReference type="SAM" id="Coils"/>
    </source>
</evidence>
<dbReference type="Gene3D" id="3.30.450.20">
    <property type="entry name" value="PAS domain"/>
    <property type="match status" value="2"/>
</dbReference>
<dbReference type="SUPFAM" id="SSF55785">
    <property type="entry name" value="PYP-like sensor domain (PAS domain)"/>
    <property type="match status" value="2"/>
</dbReference>
<dbReference type="AlphaFoldDB" id="A0A017T2F2"/>
<dbReference type="Pfam" id="PF00989">
    <property type="entry name" value="PAS"/>
    <property type="match status" value="1"/>
</dbReference>
<evidence type="ECO:0000313" key="7">
    <source>
        <dbReference type="Proteomes" id="UP000019678"/>
    </source>
</evidence>
<dbReference type="Gene3D" id="3.30.750.24">
    <property type="entry name" value="STAS domain"/>
    <property type="match status" value="1"/>
</dbReference>
<proteinExistence type="predicted"/>
<organism evidence="6 7">
    <name type="scientific">Chondromyces apiculatus DSM 436</name>
    <dbReference type="NCBI Taxonomy" id="1192034"/>
    <lineage>
        <taxon>Bacteria</taxon>
        <taxon>Pseudomonadati</taxon>
        <taxon>Myxococcota</taxon>
        <taxon>Polyangia</taxon>
        <taxon>Polyangiales</taxon>
        <taxon>Polyangiaceae</taxon>
        <taxon>Chondromyces</taxon>
    </lineage>
</organism>
<keyword evidence="7" id="KW-1185">Reference proteome</keyword>
<dbReference type="PANTHER" id="PTHR33745:SF3">
    <property type="entry name" value="RSBT CO-ANTAGONIST PROTEIN RSBRC"/>
    <property type="match status" value="1"/>
</dbReference>
<dbReference type="GO" id="GO:0006355">
    <property type="term" value="P:regulation of DNA-templated transcription"/>
    <property type="evidence" value="ECO:0007669"/>
    <property type="project" value="InterPro"/>
</dbReference>
<dbReference type="InterPro" id="IPR051932">
    <property type="entry name" value="Bact_StressResp_Reg"/>
</dbReference>
<evidence type="ECO:0000259" key="4">
    <source>
        <dbReference type="PROSITE" id="PS50113"/>
    </source>
</evidence>
<name>A0A017T2F2_9BACT</name>
<accession>A0A017T2F2</accession>
<dbReference type="InterPro" id="IPR000014">
    <property type="entry name" value="PAS"/>
</dbReference>
<dbReference type="NCBIfam" id="TIGR00229">
    <property type="entry name" value="sensory_box"/>
    <property type="match status" value="2"/>
</dbReference>
<evidence type="ECO:0000259" key="5">
    <source>
        <dbReference type="PROSITE" id="PS50801"/>
    </source>
</evidence>
<feature type="coiled-coil region" evidence="2">
    <location>
        <begin position="1"/>
        <end position="32"/>
    </location>
</feature>
<dbReference type="InterPro" id="IPR002645">
    <property type="entry name" value="STAS_dom"/>
</dbReference>
<reference evidence="6 7" key="1">
    <citation type="submission" date="2013-05" db="EMBL/GenBank/DDBJ databases">
        <title>Genome assembly of Chondromyces apiculatus DSM 436.</title>
        <authorList>
            <person name="Sharma G."/>
            <person name="Khatri I."/>
            <person name="Kaur C."/>
            <person name="Mayilraj S."/>
            <person name="Subramanian S."/>
        </authorList>
    </citation>
    <scope>NUCLEOTIDE SEQUENCE [LARGE SCALE GENOMIC DNA]</scope>
    <source>
        <strain evidence="6 7">DSM 436</strain>
    </source>
</reference>
<dbReference type="InterPro" id="IPR000700">
    <property type="entry name" value="PAS-assoc_C"/>
</dbReference>
<dbReference type="PROSITE" id="PS50112">
    <property type="entry name" value="PAS"/>
    <property type="match status" value="2"/>
</dbReference>
<dbReference type="InterPro" id="IPR013767">
    <property type="entry name" value="PAS_fold"/>
</dbReference>
<dbReference type="Pfam" id="PF08448">
    <property type="entry name" value="PAS_4"/>
    <property type="match status" value="1"/>
</dbReference>
<evidence type="ECO:0000313" key="6">
    <source>
        <dbReference type="EMBL" id="EYF03152.1"/>
    </source>
</evidence>
<dbReference type="Proteomes" id="UP000019678">
    <property type="component" value="Unassembled WGS sequence"/>
</dbReference>
<dbReference type="eggNOG" id="COG1366">
    <property type="taxonomic scope" value="Bacteria"/>
</dbReference>
<comment type="caution">
    <text evidence="6">The sequence shown here is derived from an EMBL/GenBank/DDBJ whole genome shotgun (WGS) entry which is preliminary data.</text>
</comment>
<dbReference type="InterPro" id="IPR035965">
    <property type="entry name" value="PAS-like_dom_sf"/>
</dbReference>